<keyword evidence="3" id="KW-0342">GTP-binding</keyword>
<feature type="domain" description="AIG1-type G" evidence="6">
    <location>
        <begin position="80"/>
        <end position="280"/>
    </location>
</feature>
<dbReference type="Gene3D" id="3.40.50.300">
    <property type="entry name" value="P-loop containing nucleotide triphosphate hydrolases"/>
    <property type="match status" value="1"/>
</dbReference>
<proteinExistence type="inferred from homology"/>
<dbReference type="SUPFAM" id="SSF52540">
    <property type="entry name" value="P-loop containing nucleoside triphosphate hydrolases"/>
    <property type="match status" value="1"/>
</dbReference>
<dbReference type="PROSITE" id="PS51720">
    <property type="entry name" value="G_AIG1"/>
    <property type="match status" value="1"/>
</dbReference>
<sequence>MLPWDSFHRDLTPILIIPVCLSLQNTMEGLKNSRKGSSVLKRSREEDGVSQEELTQCESPTHEAPLGAPEGKKERPDSLSPPLRIIVVGKSGSGKSSTGNTILQRREFESRLSPQPVTTKCQKAIGSWNGRSILVVDTPPIFEAQPPTQDTYRDIGDCYLLSAPGPHVLLLVTQLGRFTAQDSEAVRRVQEVFGEGTLRHMVLLFTHVEDLGAESLQDYVAGTDNLRLRRLVKECGGRYYGFNNRASREEQRAQLEGLMAVLERELEGTCLSNQLYWEAQLLLQSGGRPGTEEHRRYLAQVQRQVEQQRQHLQAGSSCLRRVLLRAKSWVTEHSEFCACVIWCSLMFFLVLSMFYVL</sequence>
<dbReference type="GeneID" id="103127831"/>
<keyword evidence="7" id="KW-1185">Reference proteome</keyword>
<evidence type="ECO:0000256" key="2">
    <source>
        <dbReference type="ARBA" id="ARBA00022741"/>
    </source>
</evidence>
<dbReference type="PANTHER" id="PTHR10903">
    <property type="entry name" value="GTPASE, IMAP FAMILY MEMBER-RELATED"/>
    <property type="match status" value="1"/>
</dbReference>
<keyword evidence="5" id="KW-0812">Transmembrane</keyword>
<keyword evidence="5" id="KW-1133">Transmembrane helix</keyword>
<evidence type="ECO:0000313" key="8">
    <source>
        <dbReference type="RefSeq" id="XP_060052790.1"/>
    </source>
</evidence>
<reference evidence="8" key="1">
    <citation type="submission" date="2025-08" db="UniProtKB">
        <authorList>
            <consortium name="RefSeq"/>
        </authorList>
    </citation>
    <scope>IDENTIFICATION</scope>
</reference>
<dbReference type="RefSeq" id="XP_060052790.1">
    <property type="nucleotide sequence ID" value="XM_060196807.1"/>
</dbReference>
<comment type="similarity">
    <text evidence="1">Belongs to the TRAFAC class TrmE-Era-EngA-EngB-Septin-like GTPase superfamily. AIG1/Toc34/Toc159-like paraseptin GTPase family. IAN subfamily.</text>
</comment>
<dbReference type="PANTHER" id="PTHR10903:SF69">
    <property type="entry name" value="GTPASE IMAP FAMILY MEMBER 5"/>
    <property type="match status" value="1"/>
</dbReference>
<evidence type="ECO:0000256" key="5">
    <source>
        <dbReference type="SAM" id="Phobius"/>
    </source>
</evidence>
<feature type="region of interest" description="Disordered" evidence="4">
    <location>
        <begin position="31"/>
        <end position="115"/>
    </location>
</feature>
<organism evidence="7 8">
    <name type="scientific">Erinaceus europaeus</name>
    <name type="common">Western European hedgehog</name>
    <dbReference type="NCBI Taxonomy" id="9365"/>
    <lineage>
        <taxon>Eukaryota</taxon>
        <taxon>Metazoa</taxon>
        <taxon>Chordata</taxon>
        <taxon>Craniata</taxon>
        <taxon>Vertebrata</taxon>
        <taxon>Euteleostomi</taxon>
        <taxon>Mammalia</taxon>
        <taxon>Eutheria</taxon>
        <taxon>Laurasiatheria</taxon>
        <taxon>Eulipotyphla</taxon>
        <taxon>Erinaceidae</taxon>
        <taxon>Erinaceinae</taxon>
        <taxon>Erinaceus</taxon>
    </lineage>
</organism>
<evidence type="ECO:0000256" key="4">
    <source>
        <dbReference type="SAM" id="MobiDB-lite"/>
    </source>
</evidence>
<feature type="transmembrane region" description="Helical" evidence="5">
    <location>
        <begin position="336"/>
        <end position="356"/>
    </location>
</feature>
<keyword evidence="5" id="KW-0472">Membrane</keyword>
<accession>A0ABM3XVD6</accession>
<dbReference type="CDD" id="cd01852">
    <property type="entry name" value="AIG1"/>
    <property type="match status" value="1"/>
</dbReference>
<dbReference type="InterPro" id="IPR006703">
    <property type="entry name" value="G_AIG1"/>
</dbReference>
<name>A0ABM3XVD6_ERIEU</name>
<protein>
    <submittedName>
        <fullName evidence="8">GTPase IMAP family member 5-like isoform X1</fullName>
    </submittedName>
</protein>
<evidence type="ECO:0000256" key="1">
    <source>
        <dbReference type="ARBA" id="ARBA00008535"/>
    </source>
</evidence>
<dbReference type="Proteomes" id="UP001652624">
    <property type="component" value="Chromosome 8"/>
</dbReference>
<keyword evidence="2" id="KW-0547">Nucleotide-binding</keyword>
<evidence type="ECO:0000256" key="3">
    <source>
        <dbReference type="ARBA" id="ARBA00023134"/>
    </source>
</evidence>
<dbReference type="InterPro" id="IPR045058">
    <property type="entry name" value="GIMA/IAN/Toc"/>
</dbReference>
<feature type="compositionally biased region" description="Low complexity" evidence="4">
    <location>
        <begin position="89"/>
        <end position="99"/>
    </location>
</feature>
<dbReference type="Pfam" id="PF04548">
    <property type="entry name" value="AIG1"/>
    <property type="match status" value="1"/>
</dbReference>
<gene>
    <name evidence="8" type="primary">LOC103127831</name>
</gene>
<evidence type="ECO:0000313" key="7">
    <source>
        <dbReference type="Proteomes" id="UP001652624"/>
    </source>
</evidence>
<dbReference type="InterPro" id="IPR027417">
    <property type="entry name" value="P-loop_NTPase"/>
</dbReference>
<evidence type="ECO:0000259" key="6">
    <source>
        <dbReference type="PROSITE" id="PS51720"/>
    </source>
</evidence>